<dbReference type="EMBL" id="BDIP01000573">
    <property type="protein sequence ID" value="GCA62381.1"/>
    <property type="molecule type" value="Genomic_DNA"/>
</dbReference>
<evidence type="ECO:0000256" key="1">
    <source>
        <dbReference type="SAM" id="Coils"/>
    </source>
</evidence>
<organism evidence="3 4">
    <name type="scientific">Kipferlia bialata</name>
    <dbReference type="NCBI Taxonomy" id="797122"/>
    <lineage>
        <taxon>Eukaryota</taxon>
        <taxon>Metamonada</taxon>
        <taxon>Carpediemonas-like organisms</taxon>
        <taxon>Kipferlia</taxon>
    </lineage>
</organism>
<proteinExistence type="predicted"/>
<keyword evidence="4" id="KW-1185">Reference proteome</keyword>
<dbReference type="GO" id="GO:0048471">
    <property type="term" value="C:perinuclear region of cytoplasm"/>
    <property type="evidence" value="ECO:0007669"/>
    <property type="project" value="TreeGrafter"/>
</dbReference>
<reference evidence="3 4" key="2">
    <citation type="journal article" date="2018" name="PLoS ONE">
        <title>The draft genome of Kipferlia bialata reveals reductive genome evolution in fornicate parasites.</title>
        <authorList>
            <person name="Tanifuji G."/>
            <person name="Takabayashi S."/>
            <person name="Kume K."/>
            <person name="Takagi M."/>
            <person name="Nakayama T."/>
            <person name="Kamikawa R."/>
            <person name="Inagaki Y."/>
            <person name="Hashimoto T."/>
        </authorList>
    </citation>
    <scope>NUCLEOTIDE SEQUENCE [LARGE SCALE GENOMIC DNA]</scope>
    <source>
        <strain evidence="3">NY0173</strain>
    </source>
</reference>
<evidence type="ECO:0000313" key="4">
    <source>
        <dbReference type="Proteomes" id="UP000265618"/>
    </source>
</evidence>
<protein>
    <submittedName>
        <fullName evidence="3">Uncharacterized protein</fullName>
    </submittedName>
</protein>
<dbReference type="PANTHER" id="PTHR24113">
    <property type="entry name" value="RAN GTPASE-ACTIVATING PROTEIN 1"/>
    <property type="match status" value="1"/>
</dbReference>
<dbReference type="GO" id="GO:0005829">
    <property type="term" value="C:cytosol"/>
    <property type="evidence" value="ECO:0007669"/>
    <property type="project" value="TreeGrafter"/>
</dbReference>
<dbReference type="GO" id="GO:0005096">
    <property type="term" value="F:GTPase activator activity"/>
    <property type="evidence" value="ECO:0007669"/>
    <property type="project" value="InterPro"/>
</dbReference>
<dbReference type="AlphaFoldDB" id="A0A391NM34"/>
<gene>
    <name evidence="2" type="ORF">KIPB_003121</name>
    <name evidence="3" type="ORF">KIPB_006110</name>
</gene>
<evidence type="ECO:0000313" key="3">
    <source>
        <dbReference type="EMBL" id="GCA62837.1"/>
    </source>
</evidence>
<dbReference type="SMART" id="SM00368">
    <property type="entry name" value="LRR_RI"/>
    <property type="match status" value="10"/>
</dbReference>
<dbReference type="InterPro" id="IPR027038">
    <property type="entry name" value="RanGap"/>
</dbReference>
<dbReference type="Gene3D" id="3.80.10.10">
    <property type="entry name" value="Ribonuclease Inhibitor"/>
    <property type="match status" value="2"/>
</dbReference>
<feature type="coiled-coil region" evidence="1">
    <location>
        <begin position="186"/>
        <end position="213"/>
    </location>
</feature>
<dbReference type="EMBL" id="BDIP01001530">
    <property type="protein sequence ID" value="GCA62837.1"/>
    <property type="molecule type" value="Genomic_DNA"/>
</dbReference>
<dbReference type="GO" id="GO:0005634">
    <property type="term" value="C:nucleus"/>
    <property type="evidence" value="ECO:0007669"/>
    <property type="project" value="TreeGrafter"/>
</dbReference>
<name>A0A391NM34_9EUKA</name>
<dbReference type="OrthoDB" id="120976at2759"/>
<dbReference type="InterPro" id="IPR032675">
    <property type="entry name" value="LRR_dom_sf"/>
</dbReference>
<dbReference type="SUPFAM" id="SSF52047">
    <property type="entry name" value="RNI-like"/>
    <property type="match status" value="1"/>
</dbReference>
<keyword evidence="1" id="KW-0175">Coiled coil</keyword>
<dbReference type="GO" id="GO:0006913">
    <property type="term" value="P:nucleocytoplasmic transport"/>
    <property type="evidence" value="ECO:0007669"/>
    <property type="project" value="TreeGrafter"/>
</dbReference>
<reference evidence="3" key="1">
    <citation type="submission" date="2016-10" db="EMBL/GenBank/DDBJ databases">
        <authorList>
            <person name="Tanifuji G."/>
            <person name="Kume K."/>
            <person name="Nakayama T."/>
            <person name="Takabayashi S."/>
            <person name="Hashimoto T."/>
        </authorList>
    </citation>
    <scope>NUCLEOTIDE SEQUENCE</scope>
    <source>
        <strain evidence="3">NY0173</strain>
    </source>
</reference>
<dbReference type="PANTHER" id="PTHR24113:SF15">
    <property type="entry name" value="NACHT DOMAIN-CONTAINING PROTEIN"/>
    <property type="match status" value="1"/>
</dbReference>
<sequence length="579" mass="61639">MPGRDDGDISRIGCLDRLVNMASVDRYSVAVPVAVALATDRDVLSVVDAVLPLAYTVAEALGEGGISVLEDHVVEVLCMSLGECAEDGVMDGLLGLVQGVLRESTERDRLWAQIELVVRPHMLDIARLLAAMQYEHGNLEGVLDEWISARHDKYLYTGSHLSYMEDALSSAEGELLYCPDLCEESLDNLQEEIQRGKENTERIAREAAALKERKVMMEGYRARFSWFHTVQRVIWQKGTELEVNGVNIGPEGGKAVAVLDQMPQLKKLCLRGTLIGDEGAVALAKTLPLLKDLELLALGQTVPTTSRSQGNNIGETGAVALAVAIPQLPKLIKFSLNGSPIGPEGLSAIGPVLPERLQQLALCSCSLGHEGGASLATALARLPNLEMLILSDNMLGHQAGRALAESLQTMTLLTNLDLGNNLLGNGGVAIGRALTNLPLLTTLDLVLNKMGPDAAIAVAESLPSLTHLTYLSLGASPIGSAGGMAIGNQLHHLPALKTLELCICGLRAPAAKVIAAALPHLPALEKLDLHCNIISKSGLRAIKAKALPGLEVVDYAQCCDESYEYADPAESTQSCCCVM</sequence>
<dbReference type="Pfam" id="PF13516">
    <property type="entry name" value="LRR_6"/>
    <property type="match status" value="3"/>
</dbReference>
<dbReference type="InterPro" id="IPR001611">
    <property type="entry name" value="Leu-rich_rpt"/>
</dbReference>
<dbReference type="Proteomes" id="UP000265618">
    <property type="component" value="Unassembled WGS sequence"/>
</dbReference>
<evidence type="ECO:0000313" key="2">
    <source>
        <dbReference type="EMBL" id="GCA62381.1"/>
    </source>
</evidence>
<accession>A0A391NM34</accession>
<dbReference type="GO" id="GO:0031267">
    <property type="term" value="F:small GTPase binding"/>
    <property type="evidence" value="ECO:0007669"/>
    <property type="project" value="TreeGrafter"/>
</dbReference>
<comment type="caution">
    <text evidence="3">The sequence shown here is derived from an EMBL/GenBank/DDBJ whole genome shotgun (WGS) entry which is preliminary data.</text>
</comment>